<name>A0A1L8F546_XENLA</name>
<keyword evidence="2" id="KW-1185">Reference proteome</keyword>
<dbReference type="Bgee" id="108700422">
    <property type="expression patterns" value="Expressed in lung and 19 other cell types or tissues"/>
</dbReference>
<accession>A0A1L8F546</accession>
<dbReference type="RefSeq" id="XP_018089079.1">
    <property type="nucleotide sequence ID" value="XM_018233590.2"/>
</dbReference>
<dbReference type="PaxDb" id="8355-A0A1L8F546"/>
<dbReference type="GO" id="GO:0005615">
    <property type="term" value="C:extracellular space"/>
    <property type="evidence" value="ECO:0007669"/>
    <property type="project" value="TreeGrafter"/>
</dbReference>
<dbReference type="GO" id="GO:0005509">
    <property type="term" value="F:calcium ion binding"/>
    <property type="evidence" value="ECO:0000318"/>
    <property type="project" value="GO_Central"/>
</dbReference>
<dbReference type="Gene3D" id="1.10.238.10">
    <property type="entry name" value="EF-hand"/>
    <property type="match status" value="2"/>
</dbReference>
<dbReference type="GO" id="GO:0048306">
    <property type="term" value="F:calcium-dependent protein binding"/>
    <property type="evidence" value="ECO:0000318"/>
    <property type="project" value="GO_Central"/>
</dbReference>
<proteinExistence type="predicted"/>
<gene>
    <name evidence="3 4" type="primary">s100a11.S</name>
</gene>
<dbReference type="SMART" id="SM01394">
    <property type="entry name" value="S_100"/>
    <property type="match status" value="2"/>
</dbReference>
<dbReference type="OMA" id="LACIAME"/>
<dbReference type="CTD" id="108700422"/>
<dbReference type="SUPFAM" id="SSF47473">
    <property type="entry name" value="EF-hand"/>
    <property type="match status" value="2"/>
</dbReference>
<dbReference type="PANTHER" id="PTHR11639:SF60">
    <property type="entry name" value="PROTEIN S100-A11"/>
    <property type="match status" value="1"/>
</dbReference>
<dbReference type="InterPro" id="IPR013787">
    <property type="entry name" value="S100_Ca-bd_sub"/>
</dbReference>
<dbReference type="InterPro" id="IPR011992">
    <property type="entry name" value="EF-hand-dom_pair"/>
</dbReference>
<feature type="domain" description="S100/CaBP-9k-type calcium binding subdomain" evidence="1">
    <location>
        <begin position="12"/>
        <end position="54"/>
    </location>
</feature>
<dbReference type="KEGG" id="xla:108700422"/>
<protein>
    <submittedName>
        <fullName evidence="3">Uncharacterized protein s100a11.S</fullName>
    </submittedName>
</protein>
<feature type="domain" description="S100/CaBP-9k-type calcium binding subdomain" evidence="1">
    <location>
        <begin position="120"/>
        <end position="162"/>
    </location>
</feature>
<dbReference type="PANTHER" id="PTHR11639">
    <property type="entry name" value="S100 CALCIUM-BINDING PROTEIN"/>
    <property type="match status" value="1"/>
</dbReference>
<dbReference type="AGR" id="Xenbase:XB-GENE-17343809"/>
<dbReference type="OrthoDB" id="9451669at2759"/>
<dbReference type="Proteomes" id="UP000186698">
    <property type="component" value="Chromosome 8S"/>
</dbReference>
<dbReference type="Pfam" id="PF01023">
    <property type="entry name" value="S_100"/>
    <property type="match status" value="2"/>
</dbReference>
<evidence type="ECO:0000259" key="1">
    <source>
        <dbReference type="SMART" id="SM01394"/>
    </source>
</evidence>
<reference evidence="3" key="1">
    <citation type="submission" date="2025-08" db="UniProtKB">
        <authorList>
            <consortium name="RefSeq"/>
        </authorList>
    </citation>
    <scope>IDENTIFICATION</scope>
    <source>
        <strain evidence="3">J_2021</strain>
        <tissue evidence="3">Erythrocytes</tissue>
    </source>
</reference>
<evidence type="ECO:0000313" key="4">
    <source>
        <dbReference type="Xenbase" id="XB-GENE-17343809"/>
    </source>
</evidence>
<evidence type="ECO:0000313" key="3">
    <source>
        <dbReference type="RefSeq" id="XP_018089079.1"/>
    </source>
</evidence>
<evidence type="ECO:0000313" key="2">
    <source>
        <dbReference type="Proteomes" id="UP000186698"/>
    </source>
</evidence>
<dbReference type="Xenbase" id="XB-GENE-17343809">
    <property type="gene designation" value="s100a11.S"/>
</dbReference>
<dbReference type="AlphaFoldDB" id="A0A1L8F546"/>
<dbReference type="GeneID" id="108700422"/>
<dbReference type="GO" id="GO:0005737">
    <property type="term" value="C:cytoplasm"/>
    <property type="evidence" value="ECO:0000318"/>
    <property type="project" value="GO_Central"/>
</dbReference>
<sequence length="218" mass="25146">MAQMRTDPPTEMERNMEKIIVIFQRFAGRDGCADTMTYQEFEDFMKTELCSFTFNQKNKDILKQLMKSVDGGMDKKPDNKLDFQEFLNLIGGMMVGCHAALCQLPEGYKPKPSDKKPTDTESAMERIVLVFQKYAGKGGDKYQMDYKEFDAFMKTELKTFTRSQKDPNIVQKLMKQIDGSVDDQKDGQINFQEFMNLVGGIMVSCQEMMLRSTRPNKH</sequence>
<dbReference type="STRING" id="8355.A0A1L8F546"/>
<organism evidence="2 3">
    <name type="scientific">Xenopus laevis</name>
    <name type="common">African clawed frog</name>
    <dbReference type="NCBI Taxonomy" id="8355"/>
    <lineage>
        <taxon>Eukaryota</taxon>
        <taxon>Metazoa</taxon>
        <taxon>Chordata</taxon>
        <taxon>Craniata</taxon>
        <taxon>Vertebrata</taxon>
        <taxon>Euteleostomi</taxon>
        <taxon>Amphibia</taxon>
        <taxon>Batrachia</taxon>
        <taxon>Anura</taxon>
        <taxon>Pipoidea</taxon>
        <taxon>Pipidae</taxon>
        <taxon>Xenopodinae</taxon>
        <taxon>Xenopus</taxon>
        <taxon>Xenopus</taxon>
    </lineage>
</organism>